<sequence length="87" mass="9987">MVTPFHQRMAELWLQSKKRKLSPDEATELEQCQQLNVNYVSEAAYLANMSLLASMSKDINWQHEICKEIEQFQLTGKRKKSGTAGAE</sequence>
<dbReference type="InterPro" id="IPR056084">
    <property type="entry name" value="DUF7667"/>
</dbReference>
<keyword evidence="2" id="KW-1185">Reference proteome</keyword>
<dbReference type="Pfam" id="PF24704">
    <property type="entry name" value="DUF7667"/>
    <property type="match status" value="1"/>
</dbReference>
<dbReference type="RefSeq" id="WP_231594317.1">
    <property type="nucleotide sequence ID" value="NZ_FONN01000007.1"/>
</dbReference>
<name>A0A1I2DH21_9BACL</name>
<dbReference type="EMBL" id="FONN01000007">
    <property type="protein sequence ID" value="SFE79749.1"/>
    <property type="molecule type" value="Genomic_DNA"/>
</dbReference>
<gene>
    <name evidence="1" type="ORF">SAMN04487969_1073</name>
</gene>
<evidence type="ECO:0000313" key="2">
    <source>
        <dbReference type="Proteomes" id="UP000183410"/>
    </source>
</evidence>
<dbReference type="AlphaFoldDB" id="A0A1I2DH21"/>
<dbReference type="Proteomes" id="UP000183410">
    <property type="component" value="Unassembled WGS sequence"/>
</dbReference>
<evidence type="ECO:0000313" key="1">
    <source>
        <dbReference type="EMBL" id="SFE79749.1"/>
    </source>
</evidence>
<organism evidence="1 2">
    <name type="scientific">Paenibacillus algorifonticola</name>
    <dbReference type="NCBI Taxonomy" id="684063"/>
    <lineage>
        <taxon>Bacteria</taxon>
        <taxon>Bacillati</taxon>
        <taxon>Bacillota</taxon>
        <taxon>Bacilli</taxon>
        <taxon>Bacillales</taxon>
        <taxon>Paenibacillaceae</taxon>
        <taxon>Paenibacillus</taxon>
    </lineage>
</organism>
<proteinExistence type="predicted"/>
<accession>A0A1I2DH21</accession>
<reference evidence="2" key="1">
    <citation type="submission" date="2016-10" db="EMBL/GenBank/DDBJ databases">
        <authorList>
            <person name="Varghese N."/>
            <person name="Submissions S."/>
        </authorList>
    </citation>
    <scope>NUCLEOTIDE SEQUENCE [LARGE SCALE GENOMIC DNA]</scope>
    <source>
        <strain evidence="2">CGMCC 1.10223</strain>
    </source>
</reference>
<protein>
    <submittedName>
        <fullName evidence="1">Uncharacterized protein</fullName>
    </submittedName>
</protein>